<keyword evidence="2 3" id="KW-0786">Thiamine pyrophosphate</keyword>
<protein>
    <recommendedName>
        <fullName evidence="3">Pyruvate dehydrogenase [ubiquinone]</fullName>
        <ecNumber evidence="3">1.2.5.1</ecNumber>
    </recommendedName>
    <alternativeName>
        <fullName evidence="3">Pyruvate oxidase</fullName>
        <shortName evidence="3">POX</shortName>
    </alternativeName>
    <alternativeName>
        <fullName evidence="3">Pyruvate:ubiquinone-8 oxidoreductase</fullName>
    </alternativeName>
</protein>
<feature type="domain" description="Thiamine pyrophosphate enzyme central" evidence="5">
    <location>
        <begin position="202"/>
        <end position="330"/>
    </location>
</feature>
<dbReference type="EC" id="1.2.5.1" evidence="3"/>
<feature type="site" description="Moves into active site upon enzyme activation, plays a role in electron transfer" evidence="3">
    <location>
        <position position="477"/>
    </location>
</feature>
<dbReference type="GO" id="GO:0048039">
    <property type="term" value="F:ubiquinone binding"/>
    <property type="evidence" value="ECO:0007669"/>
    <property type="project" value="UniProtKB-UniRule"/>
</dbReference>
<dbReference type="Gene3D" id="3.40.50.970">
    <property type="match status" value="2"/>
</dbReference>
<comment type="subcellular location">
    <subcellularLocation>
        <location evidence="3">Cell membrane</location>
        <topology evidence="3">Peripheral membrane protein</topology>
        <orientation evidence="3">Cytoplasmic side</orientation>
    </subcellularLocation>
</comment>
<comment type="domain">
    <text evidence="3">Has 4 domains; the Pyr domain which binds the pyrimidine moiety of the thiamine pyrophosphate cofactor, the FAD-binding domain, the PP-binding domain which binds the pyrophosphate portion of thiamine pyrophosphate and the C-terminal membrane binding region. The C-terminus is held closely against the rest of the protein and covers the active site; during activation it unfolds from the rest of the protein and forms an amphipathic helix upon membrane binding, exposing the active site.</text>
</comment>
<evidence type="ECO:0000256" key="3">
    <source>
        <dbReference type="HAMAP-Rule" id="MF_00850"/>
    </source>
</evidence>
<feature type="binding site" evidence="3">
    <location>
        <begin position="285"/>
        <end position="289"/>
    </location>
    <ligand>
        <name>FAD</name>
        <dbReference type="ChEBI" id="CHEBI:57692"/>
    </ligand>
</feature>
<dbReference type="GO" id="GO:0000287">
    <property type="term" value="F:magnesium ion binding"/>
    <property type="evidence" value="ECO:0007669"/>
    <property type="project" value="UniProtKB-UniRule"/>
</dbReference>
<feature type="region of interest" description="Membrane-binding domain" evidence="3">
    <location>
        <begin position="543"/>
        <end position="584"/>
    </location>
</feature>
<keyword evidence="3" id="KW-1003">Cell membrane</keyword>
<dbReference type="InterPro" id="IPR012001">
    <property type="entry name" value="Thiamin_PyroP_enz_TPP-bd_dom"/>
</dbReference>
<dbReference type="Pfam" id="PF02775">
    <property type="entry name" value="TPP_enzyme_C"/>
    <property type="match status" value="1"/>
</dbReference>
<dbReference type="STRING" id="1411141.GCA_001590885_03035"/>
<evidence type="ECO:0000313" key="8">
    <source>
        <dbReference type="EMBL" id="SNV98249.1"/>
    </source>
</evidence>
<dbReference type="InterPro" id="IPR047212">
    <property type="entry name" value="TPP_POXB-like"/>
</dbReference>
<dbReference type="InterPro" id="IPR047210">
    <property type="entry name" value="TPP_PYR_POXB-like"/>
</dbReference>
<dbReference type="AlphaFoldDB" id="A0A240BS31"/>
<dbReference type="CDD" id="cd07039">
    <property type="entry name" value="TPP_PYR_POX"/>
    <property type="match status" value="1"/>
</dbReference>
<dbReference type="FunFam" id="3.40.50.970:FF:000031">
    <property type="entry name" value="Pyruvate dehydrogenase [ubiquinone]"/>
    <property type="match status" value="1"/>
</dbReference>
<dbReference type="GO" id="GO:0005886">
    <property type="term" value="C:plasma membrane"/>
    <property type="evidence" value="ECO:0007669"/>
    <property type="project" value="UniProtKB-SubCell"/>
</dbReference>
<feature type="binding site" evidence="3">
    <location>
        <position position="472"/>
    </location>
    <ligand>
        <name>Mg(2+)</name>
        <dbReference type="ChEBI" id="CHEBI:18420"/>
    </ligand>
</feature>
<feature type="binding site" evidence="3">
    <location>
        <position position="61"/>
    </location>
    <ligand>
        <name>thiamine diphosphate</name>
        <dbReference type="ChEBI" id="CHEBI:58937"/>
    </ligand>
</feature>
<keyword evidence="3" id="KW-0446">Lipid-binding</keyword>
<accession>A0A240BS31</accession>
<dbReference type="FunFam" id="3.40.50.1220:FF:000013">
    <property type="entry name" value="Pyruvate dehydrogenase [ubiquinone]"/>
    <property type="match status" value="1"/>
</dbReference>
<dbReference type="InterPro" id="IPR011766">
    <property type="entry name" value="TPP_enzyme_TPP-bd"/>
</dbReference>
<name>A0A240BS31_SERFI</name>
<keyword evidence="3" id="KW-0285">Flavoprotein</keyword>
<dbReference type="PROSITE" id="PS00187">
    <property type="entry name" value="TPP_ENZYMES"/>
    <property type="match status" value="1"/>
</dbReference>
<dbReference type="Pfam" id="PF02776">
    <property type="entry name" value="TPP_enzyme_N"/>
    <property type="match status" value="1"/>
</dbReference>
<evidence type="ECO:0000259" key="6">
    <source>
        <dbReference type="Pfam" id="PF02775"/>
    </source>
</evidence>
<feature type="binding site" evidence="3">
    <location>
        <position position="303"/>
    </location>
    <ligand>
        <name>FAD</name>
        <dbReference type="ChEBI" id="CHEBI:57692"/>
    </ligand>
</feature>
<dbReference type="Proteomes" id="UP000215134">
    <property type="component" value="Chromosome 1"/>
</dbReference>
<comment type="function">
    <text evidence="3">A peripheral cell membrane enzyme that catalyzes the oxidative decarboxylation of pyruvate to form acetate and CO(2). It channels electrons from the cytoplasm to the respiratory chain at the cell membrane via ubiquinone.</text>
</comment>
<dbReference type="EMBL" id="LT906479">
    <property type="protein sequence ID" value="SNV98249.1"/>
    <property type="molecule type" value="Genomic_DNA"/>
</dbReference>
<feature type="binding site" evidence="3">
    <location>
        <begin position="445"/>
        <end position="447"/>
    </location>
    <ligand>
        <name>thiamine diphosphate</name>
        <dbReference type="ChEBI" id="CHEBI:58937"/>
    </ligand>
</feature>
<dbReference type="InterPro" id="IPR000399">
    <property type="entry name" value="TPP-bd_CS"/>
</dbReference>
<evidence type="ECO:0000259" key="5">
    <source>
        <dbReference type="Pfam" id="PF00205"/>
    </source>
</evidence>
<dbReference type="GO" id="GO:0042867">
    <property type="term" value="P:pyruvate catabolic process"/>
    <property type="evidence" value="ECO:0007669"/>
    <property type="project" value="UniProtKB-UniRule"/>
</dbReference>
<comment type="caution">
    <text evidence="3">Lacks conserved residue(s) required for the propagation of feature annotation.</text>
</comment>
<comment type="subunit">
    <text evidence="3">Homotetramer.</text>
</comment>
<evidence type="ECO:0000256" key="2">
    <source>
        <dbReference type="ARBA" id="ARBA00023052"/>
    </source>
</evidence>
<keyword evidence="3" id="KW-0472">Membrane</keyword>
<dbReference type="SUPFAM" id="SSF52467">
    <property type="entry name" value="DHS-like NAD/FAD-binding domain"/>
    <property type="match status" value="1"/>
</dbReference>
<dbReference type="SUPFAM" id="SSF52518">
    <property type="entry name" value="Thiamin diphosphate-binding fold (THDP-binding)"/>
    <property type="match status" value="2"/>
</dbReference>
<keyword evidence="3" id="KW-0547">Nucleotide-binding</keyword>
<dbReference type="PANTHER" id="PTHR42981">
    <property type="entry name" value="PYRUVATE DEHYDROGENASE [UBIQUINONE]"/>
    <property type="match status" value="1"/>
</dbReference>
<dbReference type="GO" id="GO:0052737">
    <property type="term" value="F:pyruvate dehydrogenase (quinone) activity"/>
    <property type="evidence" value="ECO:0007669"/>
    <property type="project" value="UniProtKB-UniRule"/>
</dbReference>
<sequence length="584" mass="62899">MQGIFTVLGGTMKQTVATLVAKTLEQAGVKRIWGVTGDSLNGLSDSLHRMGTIEWLGTRHEEVAAFAAGAEAQLTGRLAVCAGSCGPGNLHLINGLFDCHRNHVPVLAIAAHIPSSEIGSGYFQETHPQELFRECSHYCELVSNPEQLPRVLEIAMRKAILNRGVSVIVLPGDVALRMAPEDAAMVWHTPALPLVQPPMSELNQLAETLNKAKNITLMCGSGCTGAHDQVVKLAELLQAPVVHALRGKEHIEWDNPYSVGMTGLIGFSSGYHAMMNADTLVLLGTQFPYRAFYPTNANIIQIDINPGSIGAHCPVNMALVGDIHTTLSALLPQLEAKSDRAFLDKALEHYRNARQDLDGLATANDDQPIHPQYLAQQLSHYASDDAVFTCDVGTPTVWAARYLKMNGKRRLLGSFNHGSMANAMPQAIGAQATEPGKQVIALCGDGGFTMLMGDFLSLVQLKLPVKIVIFNNSVLGFVAMEMKAGGYLTDGTDLHNPDFAAIANAAGIKGIRVEKASDLDGALQEMLAHPGPALLDVVTAKQELAMPPQIKFEQAKGFSLYMLRAIINGRGDEVVELAKTNWLR</sequence>
<keyword evidence="3" id="KW-0479">Metal-binding</keyword>
<dbReference type="KEGG" id="sfj:SAMEA4384070_1718"/>
<comment type="activity regulation">
    <text evidence="3">The C-terminus inhibits activity; it has to move for the enzyme to be active. Activated by lipid-binding, which occurs via the C-terminus.</text>
</comment>
<feature type="binding site" evidence="3">
    <location>
        <position position="445"/>
    </location>
    <ligand>
        <name>Mg(2+)</name>
        <dbReference type="ChEBI" id="CHEBI:18420"/>
    </ligand>
</feature>
<dbReference type="GO" id="GO:0008289">
    <property type="term" value="F:lipid binding"/>
    <property type="evidence" value="ECO:0007669"/>
    <property type="project" value="UniProtKB-UniRule"/>
</dbReference>
<feature type="domain" description="Thiamine pyrophosphate enzyme N-terminal TPP-binding" evidence="7">
    <location>
        <begin position="15"/>
        <end position="126"/>
    </location>
</feature>
<dbReference type="PANTHER" id="PTHR42981:SF2">
    <property type="entry name" value="PYRUVATE DEHYDROGENASE [UBIQUINONE]"/>
    <property type="match status" value="1"/>
</dbReference>
<gene>
    <name evidence="3 8" type="primary">poxB</name>
    <name evidence="8" type="ORF">SAMEA4384070_01718</name>
</gene>
<comment type="catalytic activity">
    <reaction evidence="3">
        <text>a ubiquinone + pyruvate + H2O = a ubiquinol + acetate + CO2</text>
        <dbReference type="Rhea" id="RHEA:27405"/>
        <dbReference type="Rhea" id="RHEA-COMP:9565"/>
        <dbReference type="Rhea" id="RHEA-COMP:9566"/>
        <dbReference type="ChEBI" id="CHEBI:15361"/>
        <dbReference type="ChEBI" id="CHEBI:15377"/>
        <dbReference type="ChEBI" id="CHEBI:16389"/>
        <dbReference type="ChEBI" id="CHEBI:16526"/>
        <dbReference type="ChEBI" id="CHEBI:17976"/>
        <dbReference type="ChEBI" id="CHEBI:30089"/>
        <dbReference type="EC" id="1.2.5.1"/>
    </reaction>
</comment>
<dbReference type="InterPro" id="IPR012000">
    <property type="entry name" value="Thiamin_PyroP_enz_cen_dom"/>
</dbReference>
<dbReference type="FunFam" id="3.40.50.970:FF:000025">
    <property type="entry name" value="Ubiquinone-dependent pyruvate dehydrogenase"/>
    <property type="match status" value="1"/>
</dbReference>
<dbReference type="Gene3D" id="3.40.50.1220">
    <property type="entry name" value="TPP-binding domain"/>
    <property type="match status" value="1"/>
</dbReference>
<dbReference type="HAMAP" id="MF_00850">
    <property type="entry name" value="POX"/>
    <property type="match status" value="1"/>
</dbReference>
<evidence type="ECO:0000256" key="1">
    <source>
        <dbReference type="ARBA" id="ARBA00007812"/>
    </source>
</evidence>
<keyword evidence="3" id="KW-0274">FAD</keyword>
<comment type="similarity">
    <text evidence="1 3 4">Belongs to the TPP enzyme family.</text>
</comment>
<dbReference type="GO" id="GO:0030976">
    <property type="term" value="F:thiamine pyrophosphate binding"/>
    <property type="evidence" value="ECO:0007669"/>
    <property type="project" value="UniProtKB-UniRule"/>
</dbReference>
<evidence type="ECO:0000259" key="7">
    <source>
        <dbReference type="Pfam" id="PF02776"/>
    </source>
</evidence>
<keyword evidence="3 8" id="KW-0830">Ubiquinone</keyword>
<keyword evidence="3 8" id="KW-0670">Pyruvate</keyword>
<dbReference type="InterPro" id="IPR044261">
    <property type="entry name" value="Pyruvate_dehydrogenase"/>
</dbReference>
<proteinExistence type="inferred from homology"/>
<evidence type="ECO:0000313" key="9">
    <source>
        <dbReference type="Proteomes" id="UP000215134"/>
    </source>
</evidence>
<organism evidence="8 9">
    <name type="scientific">Serratia ficaria</name>
    <dbReference type="NCBI Taxonomy" id="61651"/>
    <lineage>
        <taxon>Bacteria</taxon>
        <taxon>Pseudomonadati</taxon>
        <taxon>Pseudomonadota</taxon>
        <taxon>Gammaproteobacteria</taxon>
        <taxon>Enterobacterales</taxon>
        <taxon>Yersiniaceae</taxon>
        <taxon>Serratia</taxon>
    </lineage>
</organism>
<evidence type="ECO:0000256" key="4">
    <source>
        <dbReference type="RuleBase" id="RU362132"/>
    </source>
</evidence>
<feature type="binding site" evidence="3">
    <location>
        <begin position="418"/>
        <end position="420"/>
    </location>
    <ligand>
        <name>thiamine diphosphate</name>
        <dbReference type="ChEBI" id="CHEBI:58937"/>
    </ligand>
</feature>
<dbReference type="NCBIfam" id="NF006591">
    <property type="entry name" value="PRK09124.1"/>
    <property type="match status" value="1"/>
</dbReference>
<dbReference type="CDD" id="cd02014">
    <property type="entry name" value="TPP_POX"/>
    <property type="match status" value="1"/>
</dbReference>
<feature type="region of interest" description="FAD-binding domain" evidence="3">
    <location>
        <begin position="194"/>
        <end position="345"/>
    </location>
</feature>
<dbReference type="InterPro" id="IPR029035">
    <property type="entry name" value="DHS-like_NAD/FAD-binding_dom"/>
</dbReference>
<feature type="binding site" evidence="3">
    <location>
        <begin position="472"/>
        <end position="478"/>
    </location>
    <ligand>
        <name>thiamine diphosphate</name>
        <dbReference type="ChEBI" id="CHEBI:58937"/>
    </ligand>
</feature>
<dbReference type="InterPro" id="IPR047211">
    <property type="entry name" value="POXB-like"/>
</dbReference>
<feature type="binding site" evidence="3">
    <location>
        <begin position="262"/>
        <end position="265"/>
    </location>
    <ligand>
        <name>FAD</name>
        <dbReference type="ChEBI" id="CHEBI:57692"/>
    </ligand>
</feature>
<keyword evidence="9" id="KW-1185">Reference proteome</keyword>
<feature type="domain" description="Thiamine pyrophosphate enzyme TPP-binding" evidence="6">
    <location>
        <begin position="391"/>
        <end position="537"/>
    </location>
</feature>
<dbReference type="Pfam" id="PF00205">
    <property type="entry name" value="TPP_enzyme_M"/>
    <property type="match status" value="1"/>
</dbReference>
<keyword evidence="3" id="KW-0460">Magnesium</keyword>
<comment type="cofactor">
    <cofactor evidence="3">
        <name>Mg(2+)</name>
        <dbReference type="ChEBI" id="CHEBI:18420"/>
    </cofactor>
    <text evidence="3">Binds 1 Mg(2+) ion per subunit.</text>
</comment>
<comment type="cofactor">
    <cofactor evidence="3">
        <name>FAD</name>
        <dbReference type="ChEBI" id="CHEBI:57692"/>
    </cofactor>
    <text evidence="3">Binds 1 FAD per subunit.</text>
</comment>
<reference evidence="8 9" key="1">
    <citation type="submission" date="2017-06" db="EMBL/GenBank/DDBJ databases">
        <authorList>
            <consortium name="Pathogen Informatics"/>
        </authorList>
    </citation>
    <scope>NUCLEOTIDE SEQUENCE [LARGE SCALE GENOMIC DNA]</scope>
    <source>
        <strain evidence="8 9">NCTC12148</strain>
    </source>
</reference>
<keyword evidence="3 8" id="KW-0560">Oxidoreductase</keyword>
<dbReference type="InterPro" id="IPR029061">
    <property type="entry name" value="THDP-binding"/>
</dbReference>
<comment type="cofactor">
    <cofactor evidence="3">
        <name>thiamine diphosphate</name>
        <dbReference type="ChEBI" id="CHEBI:58937"/>
    </cofactor>
    <text evidence="3">Binds 1 thiamine pyrophosphate per subunit.</text>
</comment>
<dbReference type="GO" id="GO:0050660">
    <property type="term" value="F:flavin adenine dinucleotide binding"/>
    <property type="evidence" value="ECO:0007669"/>
    <property type="project" value="UniProtKB-UniRule"/>
</dbReference>